<accession>Q2S6W9</accession>
<name>Q2S6W9_HAHCH</name>
<dbReference type="KEGG" id="hch:HCH_06991"/>
<dbReference type="AlphaFoldDB" id="Q2S6W9"/>
<organism evidence="1 2">
    <name type="scientific">Hahella chejuensis (strain KCTC 2396)</name>
    <dbReference type="NCBI Taxonomy" id="349521"/>
    <lineage>
        <taxon>Bacteria</taxon>
        <taxon>Pseudomonadati</taxon>
        <taxon>Pseudomonadota</taxon>
        <taxon>Gammaproteobacteria</taxon>
        <taxon>Oceanospirillales</taxon>
        <taxon>Hahellaceae</taxon>
        <taxon>Hahella</taxon>
    </lineage>
</organism>
<proteinExistence type="predicted"/>
<evidence type="ECO:0000313" key="2">
    <source>
        <dbReference type="Proteomes" id="UP000000238"/>
    </source>
</evidence>
<gene>
    <name evidence="1" type="ordered locus">HCH_06991</name>
</gene>
<reference evidence="1 2" key="1">
    <citation type="journal article" date="2005" name="Nucleic Acids Res.">
        <title>Genomic blueprint of Hahella chejuensis, a marine microbe producing an algicidal agent.</title>
        <authorList>
            <person name="Jeong H."/>
            <person name="Yim J.H."/>
            <person name="Lee C."/>
            <person name="Choi S.-H."/>
            <person name="Park Y.K."/>
            <person name="Yoon S.H."/>
            <person name="Hur C.-G."/>
            <person name="Kang H.-Y."/>
            <person name="Kim D."/>
            <person name="Lee H.H."/>
            <person name="Park K.H."/>
            <person name="Park S.-H."/>
            <person name="Park H.-S."/>
            <person name="Lee H.K."/>
            <person name="Oh T.K."/>
            <person name="Kim J.F."/>
        </authorList>
    </citation>
    <scope>NUCLEOTIDE SEQUENCE [LARGE SCALE GENOMIC DNA]</scope>
    <source>
        <strain evidence="1 2">KCTC 2396</strain>
    </source>
</reference>
<dbReference type="Proteomes" id="UP000000238">
    <property type="component" value="Chromosome"/>
</dbReference>
<evidence type="ECO:0000313" key="1">
    <source>
        <dbReference type="EMBL" id="ABC33605.1"/>
    </source>
</evidence>
<dbReference type="EMBL" id="CP000155">
    <property type="protein sequence ID" value="ABC33605.1"/>
    <property type="molecule type" value="Genomic_DNA"/>
</dbReference>
<dbReference type="HOGENOM" id="CLU_3356516_0_0_6"/>
<sequence length="36" mass="3749">MGADINKPLVSIQSAFNENIAAPRNTKSGVGRPTPP</sequence>
<protein>
    <submittedName>
        <fullName evidence="1">Uncharacterized protein</fullName>
    </submittedName>
</protein>
<keyword evidence="2" id="KW-1185">Reference proteome</keyword>